<dbReference type="AlphaFoldDB" id="A0A370B6M3"/>
<sequence length="353" mass="36014">MRAVKWAGPGRLDEHEVPVPSVLPGRVLVRVSRVGVCGSDLAILRGQHARAEPGVILGHEFVGTVAAADAADAPPVGSQVAVRPLIACADRGTVPPCRACASGNAHVCVALGLYGVDEPGGLAGYVSVRAAAVHPVAPAVPPARAALAEPLAVAVHAVSRSGLTAGATVVVFGAGPIGLFTALVARRGGAGDVLIVEPNAWRREIAERYGFATLPAGADTPALIRARTRGEGADLVFDSAGHPSVALQLTEAARIQGTIVVVGVYKTPPPVDLRTVNFAEHRLIGTRVYTREDFGTAVGLIETDELGLSALPTRTYPLDEAADAFAAAGGGEGSVKVLIEPGHTSGEREQGNA</sequence>
<dbReference type="InterPro" id="IPR013149">
    <property type="entry name" value="ADH-like_C"/>
</dbReference>
<dbReference type="SUPFAM" id="SSF50129">
    <property type="entry name" value="GroES-like"/>
    <property type="match status" value="1"/>
</dbReference>
<evidence type="ECO:0000256" key="1">
    <source>
        <dbReference type="ARBA" id="ARBA00001947"/>
    </source>
</evidence>
<dbReference type="OrthoDB" id="9797931at2"/>
<comment type="pathway">
    <text evidence="4">Metabolic intermediate biosynthesis; 2-deoxystreptamine biosynthesis; 2-deoxystreptamine from D-glucose 6-phosphate: step 3/4.</text>
</comment>
<evidence type="ECO:0000256" key="5">
    <source>
        <dbReference type="ARBA" id="ARBA00038004"/>
    </source>
</evidence>
<evidence type="ECO:0000313" key="12">
    <source>
        <dbReference type="EMBL" id="RDG37440.1"/>
    </source>
</evidence>
<dbReference type="EMBL" id="QQNA01000103">
    <property type="protein sequence ID" value="RDG37440.1"/>
    <property type="molecule type" value="Genomic_DNA"/>
</dbReference>
<dbReference type="PANTHER" id="PTHR43401:SF2">
    <property type="entry name" value="L-THREONINE 3-DEHYDROGENASE"/>
    <property type="match status" value="1"/>
</dbReference>
<organism evidence="12 13">
    <name type="scientific">Streptomyces corynorhini</name>
    <dbReference type="NCBI Taxonomy" id="2282652"/>
    <lineage>
        <taxon>Bacteria</taxon>
        <taxon>Bacillati</taxon>
        <taxon>Actinomycetota</taxon>
        <taxon>Actinomycetes</taxon>
        <taxon>Kitasatosporales</taxon>
        <taxon>Streptomycetaceae</taxon>
        <taxon>Streptomyces</taxon>
    </lineage>
</organism>
<reference evidence="12 13" key="1">
    <citation type="submission" date="2018-07" db="EMBL/GenBank/DDBJ databases">
        <title>Streptomyces species from bats.</title>
        <authorList>
            <person name="Dunlap C."/>
        </authorList>
    </citation>
    <scope>NUCLEOTIDE SEQUENCE [LARGE SCALE GENOMIC DNA]</scope>
    <source>
        <strain evidence="12 13">AC230</strain>
    </source>
</reference>
<evidence type="ECO:0000256" key="4">
    <source>
        <dbReference type="ARBA" id="ARBA00037908"/>
    </source>
</evidence>
<comment type="cofactor">
    <cofactor evidence="1">
        <name>Zn(2+)</name>
        <dbReference type="ChEBI" id="CHEBI:29105"/>
    </cofactor>
</comment>
<comment type="similarity">
    <text evidence="5">Belongs to the zinc-containing alcohol dehydrogenase family. DOIA dehydrogenase subfamily.</text>
</comment>
<dbReference type="InterPro" id="IPR050129">
    <property type="entry name" value="Zn_alcohol_dh"/>
</dbReference>
<comment type="catalytic activity">
    <reaction evidence="8">
        <text>2-deoxy-scyllo-inosamine + NAD(+) = 3-amino-2,3-dideoxy-scyllo-inosose + NADH + H(+)</text>
        <dbReference type="Rhea" id="RHEA:33883"/>
        <dbReference type="ChEBI" id="CHEBI:15378"/>
        <dbReference type="ChEBI" id="CHEBI:57540"/>
        <dbReference type="ChEBI" id="CHEBI:57945"/>
        <dbReference type="ChEBI" id="CHEBI:65002"/>
        <dbReference type="ChEBI" id="CHEBI:65003"/>
        <dbReference type="EC" id="1.1.1.329"/>
    </reaction>
</comment>
<comment type="function">
    <text evidence="3">Catalyzes the oxidation of 2-deoxy-scyllo-inosamine (DOIA) with NAD(+) or NADP(+), forming 3-amino-2,3-dideoxy-scyllo-inosose (amino-DOI).</text>
</comment>
<comment type="catalytic activity">
    <reaction evidence="9">
        <text>2-deoxy-scyllo-inosamine + NADP(+) = 3-amino-2,3-dideoxy-scyllo-inosose + NADPH + H(+)</text>
        <dbReference type="Rhea" id="RHEA:33879"/>
        <dbReference type="ChEBI" id="CHEBI:15378"/>
        <dbReference type="ChEBI" id="CHEBI:57783"/>
        <dbReference type="ChEBI" id="CHEBI:58349"/>
        <dbReference type="ChEBI" id="CHEBI:65002"/>
        <dbReference type="ChEBI" id="CHEBI:65003"/>
        <dbReference type="EC" id="1.1.1.329"/>
    </reaction>
</comment>
<evidence type="ECO:0000256" key="2">
    <source>
        <dbReference type="ARBA" id="ARBA00023002"/>
    </source>
</evidence>
<dbReference type="SUPFAM" id="SSF51735">
    <property type="entry name" value="NAD(P)-binding Rossmann-fold domains"/>
    <property type="match status" value="1"/>
</dbReference>
<feature type="domain" description="Alcohol dehydrogenase-like N-terminal" evidence="11">
    <location>
        <begin position="24"/>
        <end position="136"/>
    </location>
</feature>
<evidence type="ECO:0000256" key="6">
    <source>
        <dbReference type="ARBA" id="ARBA00039102"/>
    </source>
</evidence>
<evidence type="ECO:0000313" key="13">
    <source>
        <dbReference type="Proteomes" id="UP000253741"/>
    </source>
</evidence>
<evidence type="ECO:0000259" key="10">
    <source>
        <dbReference type="Pfam" id="PF00107"/>
    </source>
</evidence>
<dbReference type="Pfam" id="PF00107">
    <property type="entry name" value="ADH_zinc_N"/>
    <property type="match status" value="1"/>
</dbReference>
<dbReference type="InterPro" id="IPR011032">
    <property type="entry name" value="GroES-like_sf"/>
</dbReference>
<dbReference type="Gene3D" id="3.40.50.720">
    <property type="entry name" value="NAD(P)-binding Rossmann-like Domain"/>
    <property type="match status" value="1"/>
</dbReference>
<evidence type="ECO:0000259" key="11">
    <source>
        <dbReference type="Pfam" id="PF08240"/>
    </source>
</evidence>
<evidence type="ECO:0000256" key="9">
    <source>
        <dbReference type="ARBA" id="ARBA00049085"/>
    </source>
</evidence>
<dbReference type="InterPro" id="IPR036291">
    <property type="entry name" value="NAD(P)-bd_dom_sf"/>
</dbReference>
<accession>A0A370B6M3</accession>
<dbReference type="InterPro" id="IPR013154">
    <property type="entry name" value="ADH-like_N"/>
</dbReference>
<evidence type="ECO:0000256" key="8">
    <source>
        <dbReference type="ARBA" id="ARBA00048685"/>
    </source>
</evidence>
<gene>
    <name evidence="12" type="ORF">DVH02_14770</name>
</gene>
<dbReference type="EC" id="1.1.1.329" evidence="6"/>
<comment type="caution">
    <text evidence="12">The sequence shown here is derived from an EMBL/GenBank/DDBJ whole genome shotgun (WGS) entry which is preliminary data.</text>
</comment>
<dbReference type="Proteomes" id="UP000253741">
    <property type="component" value="Unassembled WGS sequence"/>
</dbReference>
<evidence type="ECO:0000256" key="3">
    <source>
        <dbReference type="ARBA" id="ARBA00037678"/>
    </source>
</evidence>
<evidence type="ECO:0000256" key="7">
    <source>
        <dbReference type="ARBA" id="ARBA00039387"/>
    </source>
</evidence>
<keyword evidence="2" id="KW-0560">Oxidoreductase</keyword>
<feature type="domain" description="Alcohol dehydrogenase-like C-terminal" evidence="10">
    <location>
        <begin position="176"/>
        <end position="302"/>
    </location>
</feature>
<keyword evidence="13" id="KW-1185">Reference proteome</keyword>
<dbReference type="GO" id="GO:0016491">
    <property type="term" value="F:oxidoreductase activity"/>
    <property type="evidence" value="ECO:0007669"/>
    <property type="project" value="UniProtKB-KW"/>
</dbReference>
<protein>
    <recommendedName>
        <fullName evidence="7">2-deoxy-scyllo-inosamine dehydrogenase</fullName>
        <ecNumber evidence="6">1.1.1.329</ecNumber>
    </recommendedName>
</protein>
<dbReference type="PANTHER" id="PTHR43401">
    <property type="entry name" value="L-THREONINE 3-DEHYDROGENASE"/>
    <property type="match status" value="1"/>
</dbReference>
<dbReference type="Gene3D" id="3.90.180.10">
    <property type="entry name" value="Medium-chain alcohol dehydrogenases, catalytic domain"/>
    <property type="match status" value="1"/>
</dbReference>
<dbReference type="Pfam" id="PF08240">
    <property type="entry name" value="ADH_N"/>
    <property type="match status" value="1"/>
</dbReference>
<proteinExistence type="inferred from homology"/>
<name>A0A370B6M3_9ACTN</name>